<reference evidence="2 3" key="1">
    <citation type="journal article" date="2013" name="Int. J. Syst. Evol. Microbiol.">
        <title>Ilumatobacter nonamiense sp. nov. and Ilumatobacter coccineum sp. nov., isolated from seashore sand.</title>
        <authorList>
            <person name="Matsumoto A."/>
            <person name="Kasai H."/>
            <person name="Matsuo Y."/>
            <person name="Shizuri Y."/>
            <person name="Ichikawa N."/>
            <person name="Fujita N."/>
            <person name="Omura S."/>
            <person name="Takahashi Y."/>
        </authorList>
    </citation>
    <scope>NUCLEOTIDE SEQUENCE [LARGE SCALE GENOMIC DNA]</scope>
    <source>
        <strain evidence="3">NBRC 103263 / KCTC 29153 / YM16-304</strain>
    </source>
</reference>
<dbReference type="InterPro" id="IPR023375">
    <property type="entry name" value="ADC_dom_sf"/>
</dbReference>
<feature type="region of interest" description="Disordered" evidence="1">
    <location>
        <begin position="1"/>
        <end position="20"/>
    </location>
</feature>
<dbReference type="Pfam" id="PF09844">
    <property type="entry name" value="DUF2071"/>
    <property type="match status" value="1"/>
</dbReference>
<dbReference type="PANTHER" id="PTHR39186:SF1">
    <property type="entry name" value="DUF2071 DOMAIN-CONTAINING PROTEIN"/>
    <property type="match status" value="1"/>
</dbReference>
<keyword evidence="3" id="KW-1185">Reference proteome</keyword>
<evidence type="ECO:0000313" key="2">
    <source>
        <dbReference type="EMBL" id="BAN02553.1"/>
    </source>
</evidence>
<proteinExistence type="predicted"/>
<evidence type="ECO:0000256" key="1">
    <source>
        <dbReference type="SAM" id="MobiDB-lite"/>
    </source>
</evidence>
<name>A0A6C7E867_ILUCY</name>
<organism evidence="2 3">
    <name type="scientific">Ilumatobacter coccineus (strain NBRC 103263 / KCTC 29153 / YM16-304)</name>
    <dbReference type="NCBI Taxonomy" id="1313172"/>
    <lineage>
        <taxon>Bacteria</taxon>
        <taxon>Bacillati</taxon>
        <taxon>Actinomycetota</taxon>
        <taxon>Acidimicrobiia</taxon>
        <taxon>Acidimicrobiales</taxon>
        <taxon>Ilumatobacteraceae</taxon>
        <taxon>Ilumatobacter</taxon>
    </lineage>
</organism>
<gene>
    <name evidence="2" type="ORF">YM304_22390</name>
</gene>
<dbReference type="PANTHER" id="PTHR39186">
    <property type="entry name" value="DUF2071 FAMILY PROTEIN"/>
    <property type="match status" value="1"/>
</dbReference>
<evidence type="ECO:0000313" key="3">
    <source>
        <dbReference type="Proteomes" id="UP000011863"/>
    </source>
</evidence>
<dbReference type="EMBL" id="AP012057">
    <property type="protein sequence ID" value="BAN02553.1"/>
    <property type="molecule type" value="Genomic_DNA"/>
</dbReference>
<protein>
    <recommendedName>
        <fullName evidence="4">DUF2071 domain-containing protein</fullName>
    </recommendedName>
</protein>
<dbReference type="KEGG" id="aym:YM304_22390"/>
<dbReference type="SUPFAM" id="SSF160104">
    <property type="entry name" value="Acetoacetate decarboxylase-like"/>
    <property type="match status" value="1"/>
</dbReference>
<accession>A0A6C7E867</accession>
<dbReference type="Gene3D" id="2.40.400.10">
    <property type="entry name" value="Acetoacetate decarboxylase-like"/>
    <property type="match status" value="1"/>
</dbReference>
<dbReference type="InterPro" id="IPR018644">
    <property type="entry name" value="DUF2071"/>
</dbReference>
<evidence type="ECO:0008006" key="4">
    <source>
        <dbReference type="Google" id="ProtNLM"/>
    </source>
</evidence>
<sequence length="254" mass="28786">MAMSSSGDVPPQPLTADSPGPVSRRWLRNRWDELTFVHWRYRPDIVQALLPDGLRVDTHAGWAYVSLVPFRMTDATPHFVPAVPWISAFNETNVRTYVVDSAGNRAIWFFSLEADRLAIVAFARWFLGFPYVWGRLTIERRASWRRYVTARRRWPKRPASSTTVAVEIGDVITEPSGLDVFLTARWGTVTKWPAARGVLRHHPVDHQAWTLHEATLTEYADASIEAAGLPTPSGDPIVRYAQPVDARFGRPTRV</sequence>
<dbReference type="Proteomes" id="UP000011863">
    <property type="component" value="Chromosome"/>
</dbReference>
<dbReference type="AlphaFoldDB" id="A0A6C7E867"/>